<dbReference type="Proteomes" id="UP000029981">
    <property type="component" value="Chromosome 7"/>
</dbReference>
<dbReference type="Gramene" id="KGN43729">
    <property type="protein sequence ID" value="KGN43729"/>
    <property type="gene ID" value="Csa_7G063930"/>
</dbReference>
<organism evidence="1 2">
    <name type="scientific">Cucumis sativus</name>
    <name type="common">Cucumber</name>
    <dbReference type="NCBI Taxonomy" id="3659"/>
    <lineage>
        <taxon>Eukaryota</taxon>
        <taxon>Viridiplantae</taxon>
        <taxon>Streptophyta</taxon>
        <taxon>Embryophyta</taxon>
        <taxon>Tracheophyta</taxon>
        <taxon>Spermatophyta</taxon>
        <taxon>Magnoliopsida</taxon>
        <taxon>eudicotyledons</taxon>
        <taxon>Gunneridae</taxon>
        <taxon>Pentapetalae</taxon>
        <taxon>rosids</taxon>
        <taxon>fabids</taxon>
        <taxon>Cucurbitales</taxon>
        <taxon>Cucurbitaceae</taxon>
        <taxon>Benincaseae</taxon>
        <taxon>Cucumis</taxon>
    </lineage>
</organism>
<sequence length="136" mass="15715">MEKFRRNFEVCESTWGFERFDVLSHLMRIGFYKFYSWDAIGCSCLISQMGSRAKFGKKLIHLLNVSVFSDSLIVVNTSLKVKIKRVSSQTGPECAALPPWNSYDPFSWISSKEFLTNSEMIANQLKSKDMRTPMHE</sequence>
<reference evidence="1 2" key="2">
    <citation type="journal article" date="2009" name="PLoS ONE">
        <title>An integrated genetic and cytogenetic map of the cucumber genome.</title>
        <authorList>
            <person name="Ren Y."/>
            <person name="Zhang Z."/>
            <person name="Liu J."/>
            <person name="Staub J.E."/>
            <person name="Han Y."/>
            <person name="Cheng Z."/>
            <person name="Li X."/>
            <person name="Lu J."/>
            <person name="Miao H."/>
            <person name="Kang H."/>
            <person name="Xie B."/>
            <person name="Gu X."/>
            <person name="Wang X."/>
            <person name="Du Y."/>
            <person name="Jin W."/>
            <person name="Huang S."/>
        </authorList>
    </citation>
    <scope>NUCLEOTIDE SEQUENCE [LARGE SCALE GENOMIC DNA]</scope>
    <source>
        <strain evidence="2">cv. 9930</strain>
    </source>
</reference>
<reference evidence="1 2" key="1">
    <citation type="journal article" date="2009" name="Nat. Genet.">
        <title>The genome of the cucumber, Cucumis sativus L.</title>
        <authorList>
            <person name="Huang S."/>
            <person name="Li R."/>
            <person name="Zhang Z."/>
            <person name="Li L."/>
            <person name="Gu X."/>
            <person name="Fan W."/>
            <person name="Lucas W.J."/>
            <person name="Wang X."/>
            <person name="Xie B."/>
            <person name="Ni P."/>
            <person name="Ren Y."/>
            <person name="Zhu H."/>
            <person name="Li J."/>
            <person name="Lin K."/>
            <person name="Jin W."/>
            <person name="Fei Z."/>
            <person name="Li G."/>
            <person name="Staub J."/>
            <person name="Kilian A."/>
            <person name="van der Vossen E.A."/>
            <person name="Wu Y."/>
            <person name="Guo J."/>
            <person name="He J."/>
            <person name="Jia Z."/>
            <person name="Ren Y."/>
            <person name="Tian G."/>
            <person name="Lu Y."/>
            <person name="Ruan J."/>
            <person name="Qian W."/>
            <person name="Wang M."/>
            <person name="Huang Q."/>
            <person name="Li B."/>
            <person name="Xuan Z."/>
            <person name="Cao J."/>
            <person name="Asan"/>
            <person name="Wu Z."/>
            <person name="Zhang J."/>
            <person name="Cai Q."/>
            <person name="Bai Y."/>
            <person name="Zhao B."/>
            <person name="Han Y."/>
            <person name="Li Y."/>
            <person name="Li X."/>
            <person name="Wang S."/>
            <person name="Shi Q."/>
            <person name="Liu S."/>
            <person name="Cho W.K."/>
            <person name="Kim J.Y."/>
            <person name="Xu Y."/>
            <person name="Heller-Uszynska K."/>
            <person name="Miao H."/>
            <person name="Cheng Z."/>
            <person name="Zhang S."/>
            <person name="Wu J."/>
            <person name="Yang Y."/>
            <person name="Kang H."/>
            <person name="Li M."/>
            <person name="Liang H."/>
            <person name="Ren X."/>
            <person name="Shi Z."/>
            <person name="Wen M."/>
            <person name="Jian M."/>
            <person name="Yang H."/>
            <person name="Zhang G."/>
            <person name="Yang Z."/>
            <person name="Chen R."/>
            <person name="Liu S."/>
            <person name="Li J."/>
            <person name="Ma L."/>
            <person name="Liu H."/>
            <person name="Zhou Y."/>
            <person name="Zhao J."/>
            <person name="Fang X."/>
            <person name="Li G."/>
            <person name="Fang L."/>
            <person name="Li Y."/>
            <person name="Liu D."/>
            <person name="Zheng H."/>
            <person name="Zhang Y."/>
            <person name="Qin N."/>
            <person name="Li Z."/>
            <person name="Yang G."/>
            <person name="Yang S."/>
            <person name="Bolund L."/>
            <person name="Kristiansen K."/>
            <person name="Zheng H."/>
            <person name="Li S."/>
            <person name="Zhang X."/>
            <person name="Yang H."/>
            <person name="Wang J."/>
            <person name="Sun R."/>
            <person name="Zhang B."/>
            <person name="Jiang S."/>
            <person name="Wang J."/>
            <person name="Du Y."/>
            <person name="Li S."/>
        </authorList>
    </citation>
    <scope>NUCLEOTIDE SEQUENCE [LARGE SCALE GENOMIC DNA]</scope>
    <source>
        <strain evidence="2">cv. 9930</strain>
    </source>
</reference>
<accession>A0A0A0K412</accession>
<keyword evidence="2" id="KW-1185">Reference proteome</keyword>
<reference evidence="1 2" key="4">
    <citation type="journal article" date="2011" name="BMC Genomics">
        <title>RNA-Seq improves annotation of protein-coding genes in the cucumber genome.</title>
        <authorList>
            <person name="Li Z."/>
            <person name="Zhang Z."/>
            <person name="Yan P."/>
            <person name="Huang S."/>
            <person name="Fei Z."/>
            <person name="Lin K."/>
        </authorList>
    </citation>
    <scope>NUCLEOTIDE SEQUENCE [LARGE SCALE GENOMIC DNA]</scope>
    <source>
        <strain evidence="2">cv. 9930</strain>
    </source>
</reference>
<dbReference type="EMBL" id="CM002928">
    <property type="protein sequence ID" value="KGN43729.1"/>
    <property type="molecule type" value="Genomic_DNA"/>
</dbReference>
<dbReference type="AlphaFoldDB" id="A0A0A0K412"/>
<evidence type="ECO:0000313" key="1">
    <source>
        <dbReference type="EMBL" id="KGN43729.1"/>
    </source>
</evidence>
<protein>
    <submittedName>
        <fullName evidence="1">Uncharacterized protein</fullName>
    </submittedName>
</protein>
<name>A0A0A0K412_CUCSA</name>
<reference evidence="1 2" key="3">
    <citation type="journal article" date="2010" name="BMC Genomics">
        <title>Transcriptome sequencing and comparative analysis of cucumber flowers with different sex types.</title>
        <authorList>
            <person name="Guo S."/>
            <person name="Zheng Y."/>
            <person name="Joung J.G."/>
            <person name="Liu S."/>
            <person name="Zhang Z."/>
            <person name="Crasta O.R."/>
            <person name="Sobral B.W."/>
            <person name="Xu Y."/>
            <person name="Huang S."/>
            <person name="Fei Z."/>
        </authorList>
    </citation>
    <scope>NUCLEOTIDE SEQUENCE [LARGE SCALE GENOMIC DNA]</scope>
    <source>
        <strain evidence="2">cv. 9930</strain>
    </source>
</reference>
<evidence type="ECO:0000313" key="2">
    <source>
        <dbReference type="Proteomes" id="UP000029981"/>
    </source>
</evidence>
<gene>
    <name evidence="1" type="ORF">Csa_7G063930</name>
</gene>
<proteinExistence type="predicted"/>